<name>A0A9P6UCM2_9FUNG</name>
<dbReference type="AlphaFoldDB" id="A0A9P6UCM2"/>
<gene>
    <name evidence="1" type="ORF">BGZ97_010826</name>
</gene>
<reference evidence="1" key="1">
    <citation type="journal article" date="2020" name="Fungal Divers.">
        <title>Resolving the Mortierellaceae phylogeny through synthesis of multi-gene phylogenetics and phylogenomics.</title>
        <authorList>
            <person name="Vandepol N."/>
            <person name="Liber J."/>
            <person name="Desiro A."/>
            <person name="Na H."/>
            <person name="Kennedy M."/>
            <person name="Barry K."/>
            <person name="Grigoriev I.V."/>
            <person name="Miller A.N."/>
            <person name="O'Donnell K."/>
            <person name="Stajich J.E."/>
            <person name="Bonito G."/>
        </authorList>
    </citation>
    <scope>NUCLEOTIDE SEQUENCE</scope>
    <source>
        <strain evidence="1">NVP60</strain>
    </source>
</reference>
<sequence>AKVLHETIQQQNLALTPLTDPQSHPWNGFLSVNPTAHATPTSTLLMAVQNKKRHEEGVAAIQFSIEQIAEQIRPSQSSLKDIQSALETHYKRDLFIRRISGEKLDLATCFVNLAIVESPEQREREKQNLKEQAALFRRIPSSETVQGSNIQTPIPLEQLFDKRKLCDGKEN</sequence>
<organism evidence="1 2">
    <name type="scientific">Linnemannia gamsii</name>
    <dbReference type="NCBI Taxonomy" id="64522"/>
    <lineage>
        <taxon>Eukaryota</taxon>
        <taxon>Fungi</taxon>
        <taxon>Fungi incertae sedis</taxon>
        <taxon>Mucoromycota</taxon>
        <taxon>Mortierellomycotina</taxon>
        <taxon>Mortierellomycetes</taxon>
        <taxon>Mortierellales</taxon>
        <taxon>Mortierellaceae</taxon>
        <taxon>Linnemannia</taxon>
    </lineage>
</organism>
<dbReference type="Proteomes" id="UP000823405">
    <property type="component" value="Unassembled WGS sequence"/>
</dbReference>
<proteinExistence type="predicted"/>
<feature type="non-terminal residue" evidence="1">
    <location>
        <position position="1"/>
    </location>
</feature>
<evidence type="ECO:0000313" key="1">
    <source>
        <dbReference type="EMBL" id="KAG0272984.1"/>
    </source>
</evidence>
<accession>A0A9P6UCM2</accession>
<keyword evidence="2" id="KW-1185">Reference proteome</keyword>
<protein>
    <submittedName>
        <fullName evidence="1">Uncharacterized protein</fullName>
    </submittedName>
</protein>
<comment type="caution">
    <text evidence="1">The sequence shown here is derived from an EMBL/GenBank/DDBJ whole genome shotgun (WGS) entry which is preliminary data.</text>
</comment>
<dbReference type="OrthoDB" id="427518at2759"/>
<dbReference type="EMBL" id="JAAAIN010005799">
    <property type="protein sequence ID" value="KAG0272984.1"/>
    <property type="molecule type" value="Genomic_DNA"/>
</dbReference>
<evidence type="ECO:0000313" key="2">
    <source>
        <dbReference type="Proteomes" id="UP000823405"/>
    </source>
</evidence>
<feature type="non-terminal residue" evidence="1">
    <location>
        <position position="171"/>
    </location>
</feature>